<dbReference type="GO" id="GO:0005737">
    <property type="term" value="C:cytoplasm"/>
    <property type="evidence" value="ECO:0007669"/>
    <property type="project" value="TreeGrafter"/>
</dbReference>
<feature type="region of interest" description="Disordered" evidence="7">
    <location>
        <begin position="326"/>
        <end position="659"/>
    </location>
</feature>
<evidence type="ECO:0000259" key="9">
    <source>
        <dbReference type="PROSITE" id="PS51232"/>
    </source>
</evidence>
<dbReference type="GO" id="GO:0045214">
    <property type="term" value="P:sarcomere organization"/>
    <property type="evidence" value="ECO:0007669"/>
    <property type="project" value="TreeGrafter"/>
</dbReference>
<dbReference type="FunFam" id="1.20.58.2220:FF:000004">
    <property type="entry name" value="Formin homology 2 domain-containing 3"/>
    <property type="match status" value="1"/>
</dbReference>
<dbReference type="Ensembl" id="ENSBGRT00000029974.1">
    <property type="protein sequence ID" value="ENSBGRP00000025977.1"/>
    <property type="gene ID" value="ENSBGRG00000015603.1"/>
</dbReference>
<feature type="compositionally biased region" description="Low complexity" evidence="7">
    <location>
        <begin position="512"/>
        <end position="534"/>
    </location>
</feature>
<dbReference type="GO" id="GO:0005856">
    <property type="term" value="C:cytoskeleton"/>
    <property type="evidence" value="ECO:0007669"/>
    <property type="project" value="UniProtKB-SubCell"/>
</dbReference>
<feature type="region of interest" description="Disordered" evidence="7">
    <location>
        <begin position="1259"/>
        <end position="1302"/>
    </location>
</feature>
<dbReference type="PROSITE" id="PS51231">
    <property type="entry name" value="DAD"/>
    <property type="match status" value="1"/>
</dbReference>
<reference evidence="11" key="3">
    <citation type="submission" date="2025-09" db="UniProtKB">
        <authorList>
            <consortium name="Ensembl"/>
        </authorList>
    </citation>
    <scope>IDENTIFICATION</scope>
</reference>
<evidence type="ECO:0000313" key="12">
    <source>
        <dbReference type="Proteomes" id="UP000694520"/>
    </source>
</evidence>
<sequence>MATLACRVQFLDDTDPFNSTNFPEPSRPPLFTFREDLALGTQLAGVHRLLRAPHKLDDCTLQLSHNGTYLDLEATLAEQRDELEGFQDDAGRGKKHSIILRTQLSVRVHACIEKLYNSTGRDLRRALFSLKQIFQDDKDLVHEFVVAEGLTCLIKVGAEADQNYQNYILRALGQIMLYVDGMNGVINHNETIQWLYTLIGSKFRLVVKTALKLLLVFVEYSESNAPLLIQAISAVDTKRGVTPWSNIMEILEEKDGVDTELLVYAMTLVNKTLSGLPDQDTFYDVVDCLEELGIAAVSQRHLTKKGADLDLVEQLNIYEVALRLEDGDETAEPPPSGCRDRRRASVCSGGTGSEPRGLDRRRSRRHSVQNIKSPLSPPSSPCSLSAPDFKPSQVRDLREKYSSFGNNSHHSSRPSPGSSVPTTPTSSLSPPQEARPERSSVSGLLTSSFRQHQESLAAERERRRQEREERLQRIEREERNKFRYKYLEQLAAEAHEKELRSRSASRGRADLSLDLTSPAAPASPAPLGRSPSSLDSQEVPTVSSSSPGTPQHPQASAGEPGPEPEADVEAEVGQVADEAGQELAPASAGAESEVERALEPEHEERASLSEKERQNEAVNERDNCSASSVSSSSSTLEREDKEDKLSRDKGTGLWSAGVQDAGVNEQCGDILTSKRFMLDMLYAHNRKPTDEEKGEGEAARTTQGAEAVASLASRISTLQASSLAQDESVKRVDVGCLDNRGSVKAFAEKFNSGDLGRGSVSPDAEPNDKVAEKTSAQPKTESDYIWDQLMANPRELRIQDMDFTDLGEEDDIDVLDVDLGHPEAPGPPPPPPPTFLGLPPPPPPPLLDSVPPPPVPGNLLAPPPVFNAPQGLGWPQIPRGQPAFTKKKKTIRLFWNEVRPFEWPCKNNGRCREFLWSKLEPIKVDTSKLEHLFESKSKELSVSKKTAADGKKQEIIVLDSKRSNAINIGLTVLPPPRTIKIAILNFDEYALNKEGIEKILTMIPTEEEKQKIQEAQLANPEVPLGSAEQFLLTLSSISELSARLHLWAFKMDYETTEKEVAEPLMDLKEGIDQLENNKTLGFILSTLLAIGNFLNGTNAKAFELSYLEKVPEVKDTVHKQSLLHHVCTMVVENFPDSSDLYSEIGAVTRSAKVDFDQLQDNLCQMERRCKASWDHLKAIAKHEMKPVLKQRMSEFLKDCAERIIILKIVHRRIINRFHSFLLFMGHPPYAIREVNINKFCRIISEFALEYRTTRERVLQQKQKRANHRERNKTRGKMITDSGKFSGGSPAPPSQPQGLSYAEDAAEHENMKAVLKTSSPAVEDATPALGVRTRSRASRGSASSWTMGMDDSPNVTDDAADEIMDRIVKSATQVPSQRVVPRERKRSRANRKSLRRTLKSGLTPEEARALGLVGTSELQL</sequence>
<evidence type="ECO:0000256" key="7">
    <source>
        <dbReference type="SAM" id="MobiDB-lite"/>
    </source>
</evidence>
<dbReference type="InterPro" id="IPR042201">
    <property type="entry name" value="FH2_Formin_sf"/>
</dbReference>
<keyword evidence="2" id="KW-0963">Cytoplasm</keyword>
<dbReference type="PROSITE" id="PS51444">
    <property type="entry name" value="FH2"/>
    <property type="match status" value="1"/>
</dbReference>
<evidence type="ECO:0000256" key="5">
    <source>
        <dbReference type="ARBA" id="ARBA00023212"/>
    </source>
</evidence>
<evidence type="ECO:0000256" key="1">
    <source>
        <dbReference type="ARBA" id="ARBA00004245"/>
    </source>
</evidence>
<keyword evidence="3" id="KW-0597">Phosphoprotein</keyword>
<dbReference type="InterPro" id="IPR016024">
    <property type="entry name" value="ARM-type_fold"/>
</dbReference>
<feature type="domain" description="GBD/FH3" evidence="9">
    <location>
        <begin position="18"/>
        <end position="412"/>
    </location>
</feature>
<dbReference type="SUPFAM" id="SSF48371">
    <property type="entry name" value="ARM repeat"/>
    <property type="match status" value="1"/>
</dbReference>
<protein>
    <submittedName>
        <fullName evidence="11">Formin homology 2 domain containing 3</fullName>
    </submittedName>
</protein>
<dbReference type="PANTHER" id="PTHR45920:SF3">
    <property type="entry name" value="FH1_FH2 DOMAIN-CONTAINING PROTEIN 3"/>
    <property type="match status" value="1"/>
</dbReference>
<dbReference type="Gene3D" id="1.20.58.2220">
    <property type="entry name" value="Formin, FH2 domain"/>
    <property type="match status" value="1"/>
</dbReference>
<dbReference type="InterPro" id="IPR011989">
    <property type="entry name" value="ARM-like"/>
</dbReference>
<feature type="compositionally biased region" description="Basic and acidic residues" evidence="7">
    <location>
        <begin position="493"/>
        <end position="511"/>
    </location>
</feature>
<feature type="compositionally biased region" description="Pro residues" evidence="7">
    <location>
        <begin position="824"/>
        <end position="850"/>
    </location>
</feature>
<dbReference type="FunFam" id="1.25.10.10:FF:000056">
    <property type="entry name" value="FH1/FH2 domain-containing protein 3 isoform X1"/>
    <property type="match status" value="1"/>
</dbReference>
<evidence type="ECO:0000256" key="3">
    <source>
        <dbReference type="ARBA" id="ARBA00022553"/>
    </source>
</evidence>
<feature type="domain" description="DAD" evidence="8">
    <location>
        <begin position="1356"/>
        <end position="1388"/>
    </location>
</feature>
<feature type="compositionally biased region" description="Basic residues" evidence="7">
    <location>
        <begin position="1382"/>
        <end position="1397"/>
    </location>
</feature>
<feature type="domain" description="FH2" evidence="10">
    <location>
        <begin position="880"/>
        <end position="1276"/>
    </location>
</feature>
<feature type="region of interest" description="Disordered" evidence="7">
    <location>
        <begin position="1371"/>
        <end position="1419"/>
    </location>
</feature>
<dbReference type="InterPro" id="IPR014767">
    <property type="entry name" value="DAD_dom"/>
</dbReference>
<reference evidence="11" key="1">
    <citation type="submission" date="2019-05" db="EMBL/GenBank/DDBJ databases">
        <authorList>
            <person name="Zhang S."/>
            <person name="Liu J."/>
        </authorList>
    </citation>
    <scope>NUCLEOTIDE SEQUENCE [LARGE SCALE GENOMIC DNA]</scope>
</reference>
<evidence type="ECO:0000313" key="11">
    <source>
        <dbReference type="Ensembl" id="ENSBGRP00000025977.1"/>
    </source>
</evidence>
<comment type="subcellular location">
    <subcellularLocation>
        <location evidence="1">Cytoplasm</location>
        <location evidence="1">Cytoskeleton</location>
    </subcellularLocation>
</comment>
<dbReference type="GO" id="GO:0051015">
    <property type="term" value="F:actin filament binding"/>
    <property type="evidence" value="ECO:0007669"/>
    <property type="project" value="TreeGrafter"/>
</dbReference>
<dbReference type="Pfam" id="PF18382">
    <property type="entry name" value="Formin_GBD_N"/>
    <property type="match status" value="1"/>
</dbReference>
<gene>
    <name evidence="11" type="primary">FHOD3</name>
</gene>
<keyword evidence="4" id="KW-0009">Actin-binding</keyword>
<feature type="region of interest" description="Disordered" evidence="7">
    <location>
        <begin position="817"/>
        <end position="850"/>
    </location>
</feature>
<feature type="compositionally biased region" description="Polar residues" evidence="7">
    <location>
        <begin position="535"/>
        <end position="554"/>
    </location>
</feature>
<dbReference type="Pfam" id="PF24959">
    <property type="entry name" value="FH3_FHOD1-3"/>
    <property type="match status" value="1"/>
</dbReference>
<keyword evidence="5" id="KW-0206">Cytoskeleton</keyword>
<dbReference type="InterPro" id="IPR041387">
    <property type="entry name" value="FHOD1_GBD_N"/>
</dbReference>
<dbReference type="PANTHER" id="PTHR45920">
    <property type="entry name" value="FORMIN HOMOLOGY 2 DOMAIN CONTAINING, ISOFORM I"/>
    <property type="match status" value="1"/>
</dbReference>
<keyword evidence="12" id="KW-1185">Reference proteome</keyword>
<dbReference type="InterPro" id="IPR056771">
    <property type="entry name" value="FH3_FHOD1-3-like"/>
</dbReference>
<reference evidence="11" key="2">
    <citation type="submission" date="2025-08" db="UniProtKB">
        <authorList>
            <consortium name="Ensembl"/>
        </authorList>
    </citation>
    <scope>IDENTIFICATION</scope>
</reference>
<feature type="region of interest" description="Disordered" evidence="7">
    <location>
        <begin position="752"/>
        <end position="784"/>
    </location>
</feature>
<dbReference type="Proteomes" id="UP000694520">
    <property type="component" value="Chromosome 21"/>
</dbReference>
<feature type="region of interest" description="Disordered" evidence="7">
    <location>
        <begin position="1318"/>
        <end position="1353"/>
    </location>
</feature>
<feature type="compositionally biased region" description="Basic and acidic residues" evidence="7">
    <location>
        <begin position="451"/>
        <end position="481"/>
    </location>
</feature>
<evidence type="ECO:0000256" key="4">
    <source>
        <dbReference type="ARBA" id="ARBA00023203"/>
    </source>
</evidence>
<dbReference type="InterPro" id="IPR014768">
    <property type="entry name" value="GBD/FH3_dom"/>
</dbReference>
<dbReference type="InterPro" id="IPR015425">
    <property type="entry name" value="FH2_Formin"/>
</dbReference>
<organism evidence="11 12">
    <name type="scientific">Bos mutus grunniens</name>
    <name type="common">Wild yak</name>
    <name type="synonym">Bos grunniens</name>
    <dbReference type="NCBI Taxonomy" id="30521"/>
    <lineage>
        <taxon>Eukaryota</taxon>
        <taxon>Metazoa</taxon>
        <taxon>Chordata</taxon>
        <taxon>Craniata</taxon>
        <taxon>Vertebrata</taxon>
        <taxon>Euteleostomi</taxon>
        <taxon>Mammalia</taxon>
        <taxon>Eutheria</taxon>
        <taxon>Laurasiatheria</taxon>
        <taxon>Artiodactyla</taxon>
        <taxon>Ruminantia</taxon>
        <taxon>Pecora</taxon>
        <taxon>Bovidae</taxon>
        <taxon>Bovinae</taxon>
        <taxon>Bos</taxon>
    </lineage>
</organism>
<feature type="compositionally biased region" description="Basic and acidic residues" evidence="7">
    <location>
        <begin position="636"/>
        <end position="650"/>
    </location>
</feature>
<accession>A0A8B9XV20</accession>
<feature type="compositionally biased region" description="Basic and acidic residues" evidence="7">
    <location>
        <begin position="593"/>
        <end position="623"/>
    </location>
</feature>
<dbReference type="GO" id="GO:0055003">
    <property type="term" value="P:cardiac myofibril assembly"/>
    <property type="evidence" value="ECO:0007669"/>
    <property type="project" value="TreeGrafter"/>
</dbReference>
<dbReference type="SUPFAM" id="SSF101447">
    <property type="entry name" value="Formin homology 2 domain (FH2 domain)"/>
    <property type="match status" value="1"/>
</dbReference>
<evidence type="ECO:0000256" key="2">
    <source>
        <dbReference type="ARBA" id="ARBA00022490"/>
    </source>
</evidence>
<evidence type="ECO:0000256" key="6">
    <source>
        <dbReference type="ARBA" id="ARBA00023449"/>
    </source>
</evidence>
<proteinExistence type="inferred from homology"/>
<dbReference type="GO" id="GO:0030866">
    <property type="term" value="P:cortical actin cytoskeleton organization"/>
    <property type="evidence" value="ECO:0007669"/>
    <property type="project" value="TreeGrafter"/>
</dbReference>
<name>A0A8B9XV20_BOSMU</name>
<evidence type="ECO:0000259" key="10">
    <source>
        <dbReference type="PROSITE" id="PS51444"/>
    </source>
</evidence>
<feature type="compositionally biased region" description="Basic residues" evidence="7">
    <location>
        <begin position="1261"/>
        <end position="1275"/>
    </location>
</feature>
<feature type="compositionally biased region" description="Polar residues" evidence="7">
    <location>
        <begin position="439"/>
        <end position="450"/>
    </location>
</feature>
<dbReference type="SMART" id="SM00498">
    <property type="entry name" value="FH2"/>
    <property type="match status" value="1"/>
</dbReference>
<evidence type="ECO:0000259" key="8">
    <source>
        <dbReference type="PROSITE" id="PS51231"/>
    </source>
</evidence>
<dbReference type="PROSITE" id="PS51232">
    <property type="entry name" value="GBD_FH3"/>
    <property type="match status" value="1"/>
</dbReference>
<feature type="compositionally biased region" description="Low complexity" evidence="7">
    <location>
        <begin position="413"/>
        <end position="431"/>
    </location>
</feature>
<dbReference type="Pfam" id="PF02181">
    <property type="entry name" value="FH2"/>
    <property type="match status" value="1"/>
</dbReference>
<dbReference type="Gene3D" id="1.25.10.10">
    <property type="entry name" value="Leucine-rich Repeat Variant"/>
    <property type="match status" value="1"/>
</dbReference>
<dbReference type="GeneTree" id="ENSGT00940000154807"/>
<comment type="similarity">
    <text evidence="6">Belongs to the formin homology family.</text>
</comment>
<feature type="compositionally biased region" description="Low complexity" evidence="7">
    <location>
        <begin position="625"/>
        <end position="634"/>
    </location>
</feature>